<comment type="caution">
    <text evidence="1">The sequence shown here is derived from an EMBL/GenBank/DDBJ whole genome shotgun (WGS) entry which is preliminary data.</text>
</comment>
<sequence>MLDNKIQKDDIVHFLDLVNSSYSPNFKLGHSKIGKPKPYYKILKEEYVDSLEYQSFIKVYLFSRHVLNEQELYVLNHTYGVSGEFYKGTQIAKMLNLSNTRIRAVRVKGEQKISTFLRKQLNKVH</sequence>
<dbReference type="SUPFAM" id="SSF88659">
    <property type="entry name" value="Sigma3 and sigma4 domains of RNA polymerase sigma factors"/>
    <property type="match status" value="1"/>
</dbReference>
<gene>
    <name evidence="1" type="ORF">JR050_06300</name>
</gene>
<accession>A0ABS2DFN1</accession>
<dbReference type="InterPro" id="IPR013324">
    <property type="entry name" value="RNA_pol_sigma_r3/r4-like"/>
</dbReference>
<dbReference type="Proteomes" id="UP001518925">
    <property type="component" value="Unassembled WGS sequence"/>
</dbReference>
<proteinExistence type="predicted"/>
<keyword evidence="2" id="KW-1185">Reference proteome</keyword>
<reference evidence="1 2" key="1">
    <citation type="submission" date="2021-02" db="EMBL/GenBank/DDBJ databases">
        <title>Bacillus sp. RD4P76, an endophyte from a halophyte.</title>
        <authorList>
            <person name="Sun J.-Q."/>
        </authorList>
    </citation>
    <scope>NUCLEOTIDE SEQUENCE [LARGE SCALE GENOMIC DNA]</scope>
    <source>
        <strain evidence="1 2">RD4P76</strain>
    </source>
</reference>
<evidence type="ECO:0000313" key="2">
    <source>
        <dbReference type="Proteomes" id="UP001518925"/>
    </source>
</evidence>
<dbReference type="EMBL" id="JAFELM010000021">
    <property type="protein sequence ID" value="MBM6617285.1"/>
    <property type="molecule type" value="Genomic_DNA"/>
</dbReference>
<protein>
    <recommendedName>
        <fullName evidence="3">RNA polymerase sigma-70 region 4 domain-containing protein</fullName>
    </recommendedName>
</protein>
<dbReference type="RefSeq" id="WP_204202664.1">
    <property type="nucleotide sequence ID" value="NZ_JAFELM010000021.1"/>
</dbReference>
<organism evidence="1 2">
    <name type="scientific">Bacillus suaedaesalsae</name>
    <dbReference type="NCBI Taxonomy" id="2810349"/>
    <lineage>
        <taxon>Bacteria</taxon>
        <taxon>Bacillati</taxon>
        <taxon>Bacillota</taxon>
        <taxon>Bacilli</taxon>
        <taxon>Bacillales</taxon>
        <taxon>Bacillaceae</taxon>
        <taxon>Bacillus</taxon>
    </lineage>
</organism>
<evidence type="ECO:0000313" key="1">
    <source>
        <dbReference type="EMBL" id="MBM6617285.1"/>
    </source>
</evidence>
<name>A0ABS2DFN1_9BACI</name>
<evidence type="ECO:0008006" key="3">
    <source>
        <dbReference type="Google" id="ProtNLM"/>
    </source>
</evidence>